<proteinExistence type="predicted"/>
<evidence type="ECO:0000313" key="2">
    <source>
        <dbReference type="Proteomes" id="UP000701702"/>
    </source>
</evidence>
<dbReference type="RefSeq" id="WP_224007837.1">
    <property type="nucleotide sequence ID" value="NZ_CAJZAF010000035.1"/>
</dbReference>
<evidence type="ECO:0000313" key="1">
    <source>
        <dbReference type="EMBL" id="CAG9183726.1"/>
    </source>
</evidence>
<protein>
    <submittedName>
        <fullName evidence="1">Uncharacterized protein</fullName>
    </submittedName>
</protein>
<reference evidence="1 2" key="1">
    <citation type="submission" date="2021-08" db="EMBL/GenBank/DDBJ databases">
        <authorList>
            <person name="Peeters C."/>
        </authorList>
    </citation>
    <scope>NUCLEOTIDE SEQUENCE [LARGE SCALE GENOMIC DNA]</scope>
    <source>
        <strain evidence="1 2">LMG 23994</strain>
    </source>
</reference>
<gene>
    <name evidence="1" type="ORF">LMG23994_05232</name>
</gene>
<dbReference type="Proteomes" id="UP000701702">
    <property type="component" value="Unassembled WGS sequence"/>
</dbReference>
<comment type="caution">
    <text evidence="1">The sequence shown here is derived from an EMBL/GenBank/DDBJ whole genome shotgun (WGS) entry which is preliminary data.</text>
</comment>
<keyword evidence="2" id="KW-1185">Reference proteome</keyword>
<name>A0ABM8XTQ2_9BURK</name>
<organism evidence="1 2">
    <name type="scientific">Cupriavidus pinatubonensis</name>
    <dbReference type="NCBI Taxonomy" id="248026"/>
    <lineage>
        <taxon>Bacteria</taxon>
        <taxon>Pseudomonadati</taxon>
        <taxon>Pseudomonadota</taxon>
        <taxon>Betaproteobacteria</taxon>
        <taxon>Burkholderiales</taxon>
        <taxon>Burkholderiaceae</taxon>
        <taxon>Cupriavidus</taxon>
    </lineage>
</organism>
<dbReference type="EMBL" id="CAJZAF010000035">
    <property type="protein sequence ID" value="CAG9183726.1"/>
    <property type="molecule type" value="Genomic_DNA"/>
</dbReference>
<accession>A0ABM8XTQ2</accession>
<sequence length="110" mass="12919">MTDFERKLQQEAKALFQPFHGTPGALIALTYAGFRAWAKAGNLHFPDEKRYALLHEVMRFCADECLLACCFSRERRLREIADMLDARYPRYALTRARVSARRDRHGRPRF</sequence>